<dbReference type="Pfam" id="PF08867">
    <property type="entry name" value="FRG"/>
    <property type="match status" value="1"/>
</dbReference>
<dbReference type="SMART" id="SM00901">
    <property type="entry name" value="FRG"/>
    <property type="match status" value="1"/>
</dbReference>
<dbReference type="InterPro" id="IPR014966">
    <property type="entry name" value="FRG-dom"/>
</dbReference>
<dbReference type="EMBL" id="QPIZ01000085">
    <property type="protein sequence ID" value="RCW19591.1"/>
    <property type="molecule type" value="Genomic_DNA"/>
</dbReference>
<feature type="domain" description="FRG" evidence="1">
    <location>
        <begin position="23"/>
        <end position="124"/>
    </location>
</feature>
<evidence type="ECO:0000313" key="3">
    <source>
        <dbReference type="Proteomes" id="UP000252733"/>
    </source>
</evidence>
<evidence type="ECO:0000313" key="2">
    <source>
        <dbReference type="EMBL" id="RCW19591.1"/>
    </source>
</evidence>
<dbReference type="RefSeq" id="WP_114438249.1">
    <property type="nucleotide sequence ID" value="NZ_QPIZ01000085.1"/>
</dbReference>
<dbReference type="Proteomes" id="UP000252733">
    <property type="component" value="Unassembled WGS sequence"/>
</dbReference>
<protein>
    <submittedName>
        <fullName evidence="2">FRG domain-containing protein</fullName>
    </submittedName>
</protein>
<sequence>MEIREISFNSIQEFLEYISIQNDEKIRLFRGQMEDWPLDSKILRLVKNKKRIKDFFKIENLIFNQFKENYNHLYKKDLNNWEIISLGQHYGLPTRLIDWTKNPLIALWFAFEQEKNNENNRVVYGLVVENDSLVNFQKDKLFNSRFIKVFEPKPFDKRIINQESWFSIQPPQIFWGNGDGLPQLDDYNTLNENEDFEYYLIKFIFRNSLRTEILKKIDEKGINSMRIFPDLTGLCKMIEMNNI</sequence>
<evidence type="ECO:0000259" key="1">
    <source>
        <dbReference type="SMART" id="SM00901"/>
    </source>
</evidence>
<reference evidence="2 3" key="1">
    <citation type="submission" date="2018-07" db="EMBL/GenBank/DDBJ databases">
        <title>Freshwater and sediment microbial communities from various areas in North America, analyzing microbe dynamics in response to fracking.</title>
        <authorList>
            <person name="Lamendella R."/>
        </authorList>
    </citation>
    <scope>NUCLEOTIDE SEQUENCE [LARGE SCALE GENOMIC DNA]</scope>
    <source>
        <strain evidence="2 3">160A</strain>
    </source>
</reference>
<proteinExistence type="predicted"/>
<dbReference type="AlphaFoldDB" id="A0A368UIP6"/>
<gene>
    <name evidence="2" type="ORF">DFO77_1852</name>
</gene>
<name>A0A368UIP6_9BACT</name>
<comment type="caution">
    <text evidence="2">The sequence shown here is derived from an EMBL/GenBank/DDBJ whole genome shotgun (WGS) entry which is preliminary data.</text>
</comment>
<keyword evidence="3" id="KW-1185">Reference proteome</keyword>
<organism evidence="2 3">
    <name type="scientific">Marinilabilia salmonicolor</name>
    <dbReference type="NCBI Taxonomy" id="989"/>
    <lineage>
        <taxon>Bacteria</taxon>
        <taxon>Pseudomonadati</taxon>
        <taxon>Bacteroidota</taxon>
        <taxon>Bacteroidia</taxon>
        <taxon>Marinilabiliales</taxon>
        <taxon>Marinilabiliaceae</taxon>
        <taxon>Marinilabilia</taxon>
    </lineage>
</organism>
<accession>A0A368UIP6</accession>